<proteinExistence type="predicted"/>
<protein>
    <recommendedName>
        <fullName evidence="1">TBC1 domain family member 30</fullName>
    </recommendedName>
</protein>
<feature type="region of interest" description="Disordered" evidence="2">
    <location>
        <begin position="872"/>
        <end position="908"/>
    </location>
</feature>
<organism evidence="4">
    <name type="scientific">Clastoptera arizonana</name>
    <name type="common">Arizona spittle bug</name>
    <dbReference type="NCBI Taxonomy" id="38151"/>
    <lineage>
        <taxon>Eukaryota</taxon>
        <taxon>Metazoa</taxon>
        <taxon>Ecdysozoa</taxon>
        <taxon>Arthropoda</taxon>
        <taxon>Hexapoda</taxon>
        <taxon>Insecta</taxon>
        <taxon>Pterygota</taxon>
        <taxon>Neoptera</taxon>
        <taxon>Paraneoptera</taxon>
        <taxon>Hemiptera</taxon>
        <taxon>Auchenorrhyncha</taxon>
        <taxon>Cercopoidea</taxon>
        <taxon>Clastopteridae</taxon>
        <taxon>Clastoptera</taxon>
    </lineage>
</organism>
<evidence type="ECO:0000256" key="2">
    <source>
        <dbReference type="SAM" id="MobiDB-lite"/>
    </source>
</evidence>
<dbReference type="PANTHER" id="PTHR13399">
    <property type="entry name" value="TRANSLOCON-ASSOCIATED PROTEIN TRAP , GAMMA SUBUNIT"/>
    <property type="match status" value="1"/>
</dbReference>
<feature type="region of interest" description="Disordered" evidence="2">
    <location>
        <begin position="926"/>
        <end position="946"/>
    </location>
</feature>
<reference evidence="4" key="1">
    <citation type="submission" date="2015-12" db="EMBL/GenBank/DDBJ databases">
        <title>De novo transcriptome assembly of four potential Pierce s Disease insect vectors from Arizona vineyards.</title>
        <authorList>
            <person name="Tassone E.E."/>
        </authorList>
    </citation>
    <scope>NUCLEOTIDE SEQUENCE</scope>
</reference>
<sequence>MVYKMLIKEKLPWTIDSPSIHLIQPSERVPLVHEVVSRQPSVSEDDIILFTLSNQEWKIPKPLKKQEVSCLKDNKEREEYTLMCDYISPTLQWQLQPRRSSSFDLRVGQNSSKENVKNSKILFNNGAVNVQEDKQKHVTDFNDIVKELQMDVSSRKNSDTECCVTSSPIVKNIEPIGKNTTRSNSVEETDSIDVFYDVHLNDEETVKLPARKSFSEQTFEQNRKLALIEKRNMSRNSNHRMRTVSSDSCDDWCEEMWQRIHPRDTRRVSQMVDELLLEIYGSKECALARRRSCIGRLRHSSVKEEESSEWDVAFSVQWRRKMLEKKGIGELHELLKSLQTEIRRFGSRLVRHLKRRDCFTVKREMHCDWITAYLQANSEKRMEDTRTKFSISPGLGESGFNQWVNGMRMVARLPEGIPHQFRKTLWLNLAEKHLSSRGVNWQEVEEFCFNEFTNPDDEELGVQIVKDVHRTGCSLFCGASGQHNQALLKRVLLAYARWNKAVGYCQGFNMLAALILQVMDKSEVDSVKVMIFLIEGVLPESYFANNLRGLSVDMAVFRDLLRLKLPALSRHLELLQSDSKDSGTSYEPPLTNVFTMQWFLTLFCNCLPQDTVLRVWDLIFLEGNQILLCTALAIWNILSDRIMSVESADEFYCIMGVLTREMLEFGLMDVNNLIKAIVSINFSELGEMRERYLYNITPWTQSVSTAARRGLRLFYSDDDTDNEEDDEKIAIATAYGLFRSPKKKEITLSGIASPPKTIHNYGSLPDREKIAMDISALKKQYCKLRERQRQAHIILTAACGGQTLVNPTPLPAMNHLLLGKCALVNNKGRRLGPPLGSIPPPSTSYSTPDKSLMKCGETLLWKDTEEATGKLEASYKNEDNSPECLSLSSSRRTSSSSSSTELCDDSQRLSDSEEFTRNLNECHTDLDYTSTSEPEQRLWSNPNSPKKKHVFNIKDEYHVHQGRETNTKEDHELNVKNLDEYHVCKERDTNT</sequence>
<dbReference type="FunFam" id="1.10.8.270:FF:000009">
    <property type="entry name" value="TBC1 domain family member 30"/>
    <property type="match status" value="1"/>
</dbReference>
<gene>
    <name evidence="4" type="ORF">g.22969</name>
</gene>
<dbReference type="InterPro" id="IPR035969">
    <property type="entry name" value="Rab-GAP_TBC_sf"/>
</dbReference>
<feature type="region of interest" description="Disordered" evidence="2">
    <location>
        <begin position="831"/>
        <end position="851"/>
    </location>
</feature>
<dbReference type="PROSITE" id="PS50086">
    <property type="entry name" value="TBC_RABGAP"/>
    <property type="match status" value="1"/>
</dbReference>
<accession>A0A1B6DY66</accession>
<name>A0A1B6DY66_9HEMI</name>
<dbReference type="InterPro" id="IPR032738">
    <property type="entry name" value="Tbc1d30_C"/>
</dbReference>
<feature type="compositionally biased region" description="Low complexity" evidence="2">
    <location>
        <begin position="883"/>
        <end position="901"/>
    </location>
</feature>
<dbReference type="SMART" id="SM00164">
    <property type="entry name" value="TBC"/>
    <property type="match status" value="1"/>
</dbReference>
<feature type="compositionally biased region" description="Polar residues" evidence="2">
    <location>
        <begin position="927"/>
        <end position="944"/>
    </location>
</feature>
<evidence type="ECO:0000313" key="4">
    <source>
        <dbReference type="EMBL" id="JAS30618.1"/>
    </source>
</evidence>
<feature type="domain" description="Rab-GAP TBC" evidence="3">
    <location>
        <begin position="416"/>
        <end position="623"/>
    </location>
</feature>
<dbReference type="InterPro" id="IPR000195">
    <property type="entry name" value="Rab-GAP-TBC_dom"/>
</dbReference>
<dbReference type="Gene3D" id="1.10.8.270">
    <property type="entry name" value="putative rabgap domain of human tbc1 domain family member 14 like domains"/>
    <property type="match status" value="1"/>
</dbReference>
<dbReference type="EMBL" id="GEDC01006680">
    <property type="protein sequence ID" value="JAS30618.1"/>
    <property type="molecule type" value="Transcribed_RNA"/>
</dbReference>
<evidence type="ECO:0000259" key="3">
    <source>
        <dbReference type="PROSITE" id="PS50086"/>
    </source>
</evidence>
<dbReference type="AlphaFoldDB" id="A0A1B6DY66"/>
<evidence type="ECO:0000256" key="1">
    <source>
        <dbReference type="ARBA" id="ARBA00067508"/>
    </source>
</evidence>
<dbReference type="Pfam" id="PF15733">
    <property type="entry name" value="DUF4682"/>
    <property type="match status" value="1"/>
</dbReference>
<dbReference type="Gene3D" id="1.10.472.80">
    <property type="entry name" value="Ypt/Rab-GAP domain of gyp1p, domain 3"/>
    <property type="match status" value="1"/>
</dbReference>
<dbReference type="Pfam" id="PF00566">
    <property type="entry name" value="RabGAP-TBC"/>
    <property type="match status" value="1"/>
</dbReference>
<dbReference type="SUPFAM" id="SSF47923">
    <property type="entry name" value="Ypt/Rab-GAP domain of gyp1p"/>
    <property type="match status" value="2"/>
</dbReference>
<dbReference type="FunFam" id="1.10.472.80:FF:000011">
    <property type="entry name" value="TBC1 domain family member 30"/>
    <property type="match status" value="1"/>
</dbReference>
<dbReference type="GO" id="GO:0005783">
    <property type="term" value="C:endoplasmic reticulum"/>
    <property type="evidence" value="ECO:0007669"/>
    <property type="project" value="TreeGrafter"/>
</dbReference>
<feature type="non-terminal residue" evidence="4">
    <location>
        <position position="991"/>
    </location>
</feature>
<dbReference type="PANTHER" id="PTHR13399:SF2">
    <property type="entry name" value="TRANSLOCON-ASSOCIATED PROTEIN SUBUNIT GAMMA"/>
    <property type="match status" value="1"/>
</dbReference>